<sequence>MCLLAFAINQHPDYPFILIANRDEFFDRPTLPLHRWQDHQQIIGGRDEEAGGSWLAIHENGRWAALTNFRDPSLPAGEVSRGMLVNNCLLTHQTLPDWFDELANNADKYSGFNLVAGDLISGECFYLSNQSIGVHTFSDGVYAFSNGHIDDQWPKMHWLRNALADQLTDNNIDSDNLFNLLAHPETVAEEHLPSTGISADMEKKLSSPFIKPFELGHRQYGTRSSAIVQLNTQRQWQFFERGTIPSHPYQKKLSGKL</sequence>
<dbReference type="InterPro" id="IPR008551">
    <property type="entry name" value="TANGO2"/>
</dbReference>
<dbReference type="RefSeq" id="WP_109763032.1">
    <property type="nucleotide sequence ID" value="NZ_QGGU01000004.1"/>
</dbReference>
<protein>
    <submittedName>
        <fullName evidence="1">Uncharacterized protein with NRDE domain</fullName>
    </submittedName>
</protein>
<dbReference type="EMBL" id="QGGU01000004">
    <property type="protein sequence ID" value="PWK53060.1"/>
    <property type="molecule type" value="Genomic_DNA"/>
</dbReference>
<accession>A0A316FZU0</accession>
<evidence type="ECO:0000313" key="2">
    <source>
        <dbReference type="Proteomes" id="UP000245790"/>
    </source>
</evidence>
<comment type="caution">
    <text evidence="1">The sequence shown here is derived from an EMBL/GenBank/DDBJ whole genome shotgun (WGS) entry which is preliminary data.</text>
</comment>
<dbReference type="AlphaFoldDB" id="A0A316FZU0"/>
<dbReference type="PANTHER" id="PTHR17985:SF8">
    <property type="entry name" value="TRANSPORT AND GOLGI ORGANIZATION PROTEIN 2 HOMOLOG"/>
    <property type="match status" value="1"/>
</dbReference>
<dbReference type="OrthoDB" id="4380123at2"/>
<proteinExistence type="predicted"/>
<dbReference type="Pfam" id="PF05742">
    <property type="entry name" value="TANGO2"/>
    <property type="match status" value="1"/>
</dbReference>
<keyword evidence="2" id="KW-1185">Reference proteome</keyword>
<evidence type="ECO:0000313" key="1">
    <source>
        <dbReference type="EMBL" id="PWK53060.1"/>
    </source>
</evidence>
<dbReference type="Proteomes" id="UP000245790">
    <property type="component" value="Unassembled WGS sequence"/>
</dbReference>
<name>A0A316FZU0_9GAMM</name>
<organism evidence="1 2">
    <name type="scientific">Pleionea mediterranea</name>
    <dbReference type="NCBI Taxonomy" id="523701"/>
    <lineage>
        <taxon>Bacteria</taxon>
        <taxon>Pseudomonadati</taxon>
        <taxon>Pseudomonadota</taxon>
        <taxon>Gammaproteobacteria</taxon>
        <taxon>Oceanospirillales</taxon>
        <taxon>Pleioneaceae</taxon>
        <taxon>Pleionea</taxon>
    </lineage>
</organism>
<dbReference type="PANTHER" id="PTHR17985">
    <property type="entry name" value="SER/THR-RICH PROTEIN T10 IN DGCR REGION"/>
    <property type="match status" value="1"/>
</dbReference>
<reference evidence="1 2" key="1">
    <citation type="submission" date="2018-05" db="EMBL/GenBank/DDBJ databases">
        <title>Genomic Encyclopedia of Type Strains, Phase IV (KMG-IV): sequencing the most valuable type-strain genomes for metagenomic binning, comparative biology and taxonomic classification.</title>
        <authorList>
            <person name="Goeker M."/>
        </authorList>
    </citation>
    <scope>NUCLEOTIDE SEQUENCE [LARGE SCALE GENOMIC DNA]</scope>
    <source>
        <strain evidence="1 2">DSM 25350</strain>
    </source>
</reference>
<gene>
    <name evidence="1" type="ORF">C8D97_104278</name>
</gene>